<organism evidence="2 3">
    <name type="scientific">Diploptera punctata</name>
    <name type="common">Pacific beetle cockroach</name>
    <dbReference type="NCBI Taxonomy" id="6984"/>
    <lineage>
        <taxon>Eukaryota</taxon>
        <taxon>Metazoa</taxon>
        <taxon>Ecdysozoa</taxon>
        <taxon>Arthropoda</taxon>
        <taxon>Hexapoda</taxon>
        <taxon>Insecta</taxon>
        <taxon>Pterygota</taxon>
        <taxon>Neoptera</taxon>
        <taxon>Polyneoptera</taxon>
        <taxon>Dictyoptera</taxon>
        <taxon>Blattodea</taxon>
        <taxon>Blaberoidea</taxon>
        <taxon>Blaberidae</taxon>
        <taxon>Diplopterinae</taxon>
        <taxon>Diploptera</taxon>
    </lineage>
</organism>
<evidence type="ECO:0008006" key="4">
    <source>
        <dbReference type="Google" id="ProtNLM"/>
    </source>
</evidence>
<proteinExistence type="predicted"/>
<evidence type="ECO:0000313" key="2">
    <source>
        <dbReference type="EMBL" id="KAJ9598761.1"/>
    </source>
</evidence>
<feature type="region of interest" description="Disordered" evidence="1">
    <location>
        <begin position="51"/>
        <end position="80"/>
    </location>
</feature>
<dbReference type="Proteomes" id="UP001233999">
    <property type="component" value="Unassembled WGS sequence"/>
</dbReference>
<feature type="region of interest" description="Disordered" evidence="1">
    <location>
        <begin position="1"/>
        <end position="20"/>
    </location>
</feature>
<dbReference type="EMBL" id="JASPKZ010001134">
    <property type="protein sequence ID" value="KAJ9598761.1"/>
    <property type="molecule type" value="Genomic_DNA"/>
</dbReference>
<dbReference type="PANTHER" id="PTHR15657">
    <property type="entry name" value="THYROID TRANSCRIPTION FACTOR 1-ASSOCIATED PROTEIN 26"/>
    <property type="match status" value="1"/>
</dbReference>
<dbReference type="InterPro" id="IPR013730">
    <property type="entry name" value="Fyv7/TAP26"/>
</dbReference>
<dbReference type="PANTHER" id="PTHR15657:SF1">
    <property type="entry name" value="THYROID TRANSCRIPTION FACTOR 1-ASSOCIATED PROTEIN 26"/>
    <property type="match status" value="1"/>
</dbReference>
<name>A0AAD8AGR1_DIPPU</name>
<gene>
    <name evidence="2" type="ORF">L9F63_026704</name>
</gene>
<sequence length="156" mass="18806">MEEKGDVKERDGKKPFNKREWMRRKYSKKFKVEQWEQRRRKNVLHSYYKELRKMPGCSTDSENKSEPNTDEKKQRTPRLSAYKAAQLEYERKEAEKTARIEAARKVKEERKEALANYHNKKAEVFKILSRKTKKGQPVMKGRMELLLEKLQKNLKS</sequence>
<feature type="compositionally biased region" description="Basic and acidic residues" evidence="1">
    <location>
        <begin position="61"/>
        <end position="74"/>
    </location>
</feature>
<reference evidence="2" key="2">
    <citation type="submission" date="2023-05" db="EMBL/GenBank/DDBJ databases">
        <authorList>
            <person name="Fouks B."/>
        </authorList>
    </citation>
    <scope>NUCLEOTIDE SEQUENCE</scope>
    <source>
        <strain evidence="2">Stay&amp;Tobe</strain>
        <tissue evidence="2">Testes</tissue>
    </source>
</reference>
<accession>A0AAD8AGR1</accession>
<evidence type="ECO:0000256" key="1">
    <source>
        <dbReference type="SAM" id="MobiDB-lite"/>
    </source>
</evidence>
<dbReference type="AlphaFoldDB" id="A0AAD8AGR1"/>
<comment type="caution">
    <text evidence="2">The sequence shown here is derived from an EMBL/GenBank/DDBJ whole genome shotgun (WGS) entry which is preliminary data.</text>
</comment>
<dbReference type="Pfam" id="PF08524">
    <property type="entry name" value="rRNA_processing"/>
    <property type="match status" value="1"/>
</dbReference>
<reference evidence="2" key="1">
    <citation type="journal article" date="2023" name="IScience">
        <title>Live-bearing cockroach genome reveals convergent evolutionary mechanisms linked to viviparity in insects and beyond.</title>
        <authorList>
            <person name="Fouks B."/>
            <person name="Harrison M.C."/>
            <person name="Mikhailova A.A."/>
            <person name="Marchal E."/>
            <person name="English S."/>
            <person name="Carruthers M."/>
            <person name="Jennings E.C."/>
            <person name="Chiamaka E.L."/>
            <person name="Frigard R.A."/>
            <person name="Pippel M."/>
            <person name="Attardo G.M."/>
            <person name="Benoit J.B."/>
            <person name="Bornberg-Bauer E."/>
            <person name="Tobe S.S."/>
        </authorList>
    </citation>
    <scope>NUCLEOTIDE SEQUENCE</scope>
    <source>
        <strain evidence="2">Stay&amp;Tobe</strain>
    </source>
</reference>
<dbReference type="GO" id="GO:0005634">
    <property type="term" value="C:nucleus"/>
    <property type="evidence" value="ECO:0007669"/>
    <property type="project" value="TreeGrafter"/>
</dbReference>
<protein>
    <recommendedName>
        <fullName evidence="4">Thyroid transcription factor 1-associated protein 26</fullName>
    </recommendedName>
</protein>
<evidence type="ECO:0000313" key="3">
    <source>
        <dbReference type="Proteomes" id="UP001233999"/>
    </source>
</evidence>
<keyword evidence="3" id="KW-1185">Reference proteome</keyword>